<organism evidence="2 3">
    <name type="scientific">Caldimonas mangrovi</name>
    <dbReference type="NCBI Taxonomy" id="2944811"/>
    <lineage>
        <taxon>Bacteria</taxon>
        <taxon>Pseudomonadati</taxon>
        <taxon>Pseudomonadota</taxon>
        <taxon>Betaproteobacteria</taxon>
        <taxon>Burkholderiales</taxon>
        <taxon>Sphaerotilaceae</taxon>
        <taxon>Caldimonas</taxon>
    </lineage>
</organism>
<accession>A0ABT0YQM5</accession>
<reference evidence="2" key="1">
    <citation type="submission" date="2022-05" db="EMBL/GenBank/DDBJ databases">
        <title>Schlegelella sp. nov., isolated from mangrove soil.</title>
        <authorList>
            <person name="Liu Y."/>
            <person name="Ge X."/>
            <person name="Liu W."/>
        </authorList>
    </citation>
    <scope>NUCLEOTIDE SEQUENCE</scope>
    <source>
        <strain evidence="2">S2-27</strain>
    </source>
</reference>
<feature type="chain" id="PRO_5047450434" evidence="1">
    <location>
        <begin position="22"/>
        <end position="94"/>
    </location>
</feature>
<dbReference type="Proteomes" id="UP001165541">
    <property type="component" value="Unassembled WGS sequence"/>
</dbReference>
<keyword evidence="1" id="KW-0732">Signal</keyword>
<gene>
    <name evidence="2" type="ORF">M8A51_14480</name>
</gene>
<proteinExistence type="predicted"/>
<protein>
    <submittedName>
        <fullName evidence="2">Copper-binding protein</fullName>
    </submittedName>
</protein>
<name>A0ABT0YQM5_9BURK</name>
<evidence type="ECO:0000256" key="1">
    <source>
        <dbReference type="SAM" id="SignalP"/>
    </source>
</evidence>
<dbReference type="InterPro" id="IPR042230">
    <property type="entry name" value="CusF_sf"/>
</dbReference>
<dbReference type="RefSeq" id="WP_251779178.1">
    <property type="nucleotide sequence ID" value="NZ_JAMKFE010000008.1"/>
</dbReference>
<dbReference type="EMBL" id="JAMKFE010000008">
    <property type="protein sequence ID" value="MCM5680729.1"/>
    <property type="molecule type" value="Genomic_DNA"/>
</dbReference>
<feature type="signal peptide" evidence="1">
    <location>
        <begin position="1"/>
        <end position="21"/>
    </location>
</feature>
<sequence>MKKLSALLALLTGFAAGPALAQNTDGEVRKIDKAAGKVTIKHGEIKNLDMPPMQMVFRAQPPALLDKVQVGDKVRFHAEKVGGAYTVTAIEVQK</sequence>
<dbReference type="InterPro" id="IPR021647">
    <property type="entry name" value="CusF_Ec"/>
</dbReference>
<comment type="caution">
    <text evidence="2">The sequence shown here is derived from an EMBL/GenBank/DDBJ whole genome shotgun (WGS) entry which is preliminary data.</text>
</comment>
<keyword evidence="3" id="KW-1185">Reference proteome</keyword>
<dbReference type="Gene3D" id="2.40.50.320">
    <property type="entry name" value="Copper binding periplasmic protein CusF"/>
    <property type="match status" value="1"/>
</dbReference>
<evidence type="ECO:0000313" key="3">
    <source>
        <dbReference type="Proteomes" id="UP001165541"/>
    </source>
</evidence>
<dbReference type="Pfam" id="PF11604">
    <property type="entry name" value="CusF_Ec"/>
    <property type="match status" value="1"/>
</dbReference>
<evidence type="ECO:0000313" key="2">
    <source>
        <dbReference type="EMBL" id="MCM5680729.1"/>
    </source>
</evidence>